<feature type="region of interest" description="Disordered" evidence="2">
    <location>
        <begin position="553"/>
        <end position="585"/>
    </location>
</feature>
<keyword evidence="4" id="KW-1185">Reference proteome</keyword>
<organism evidence="3 4">
    <name type="scientific">Baudoinia panamericana (strain UAMH 10762)</name>
    <name type="common">Angels' share fungus</name>
    <name type="synonym">Baudoinia compniacensis (strain UAMH 10762)</name>
    <dbReference type="NCBI Taxonomy" id="717646"/>
    <lineage>
        <taxon>Eukaryota</taxon>
        <taxon>Fungi</taxon>
        <taxon>Dikarya</taxon>
        <taxon>Ascomycota</taxon>
        <taxon>Pezizomycotina</taxon>
        <taxon>Dothideomycetes</taxon>
        <taxon>Dothideomycetidae</taxon>
        <taxon>Mycosphaerellales</taxon>
        <taxon>Teratosphaeriaceae</taxon>
        <taxon>Baudoinia</taxon>
    </lineage>
</organism>
<feature type="compositionally biased region" description="Acidic residues" evidence="2">
    <location>
        <begin position="932"/>
        <end position="944"/>
    </location>
</feature>
<feature type="region of interest" description="Disordered" evidence="2">
    <location>
        <begin position="83"/>
        <end position="194"/>
    </location>
</feature>
<evidence type="ECO:0000313" key="3">
    <source>
        <dbReference type="EMBL" id="EMC93793.1"/>
    </source>
</evidence>
<reference evidence="3 4" key="1">
    <citation type="journal article" date="2012" name="PLoS Pathog.">
        <title>Diverse lifestyles and strategies of plant pathogenesis encoded in the genomes of eighteen Dothideomycetes fungi.</title>
        <authorList>
            <person name="Ohm R.A."/>
            <person name="Feau N."/>
            <person name="Henrissat B."/>
            <person name="Schoch C.L."/>
            <person name="Horwitz B.A."/>
            <person name="Barry K.W."/>
            <person name="Condon B.J."/>
            <person name="Copeland A.C."/>
            <person name="Dhillon B."/>
            <person name="Glaser F."/>
            <person name="Hesse C.N."/>
            <person name="Kosti I."/>
            <person name="LaButti K."/>
            <person name="Lindquist E.A."/>
            <person name="Lucas S."/>
            <person name="Salamov A.A."/>
            <person name="Bradshaw R.E."/>
            <person name="Ciuffetti L."/>
            <person name="Hamelin R.C."/>
            <person name="Kema G.H.J."/>
            <person name="Lawrence C."/>
            <person name="Scott J.A."/>
            <person name="Spatafora J.W."/>
            <person name="Turgeon B.G."/>
            <person name="de Wit P.J.G.M."/>
            <person name="Zhong S."/>
            <person name="Goodwin S.B."/>
            <person name="Grigoriev I.V."/>
        </authorList>
    </citation>
    <scope>NUCLEOTIDE SEQUENCE [LARGE SCALE GENOMIC DNA]</scope>
    <source>
        <strain evidence="3 4">UAMH 10762</strain>
    </source>
</reference>
<feature type="compositionally biased region" description="Acidic residues" evidence="2">
    <location>
        <begin position="119"/>
        <end position="133"/>
    </location>
</feature>
<feature type="compositionally biased region" description="Polar residues" evidence="2">
    <location>
        <begin position="155"/>
        <end position="168"/>
    </location>
</feature>
<dbReference type="GeneID" id="19109723"/>
<dbReference type="EMBL" id="KB445559">
    <property type="protein sequence ID" value="EMC93793.1"/>
    <property type="molecule type" value="Genomic_DNA"/>
</dbReference>
<feature type="region of interest" description="Disordered" evidence="2">
    <location>
        <begin position="966"/>
        <end position="1010"/>
    </location>
</feature>
<feature type="compositionally biased region" description="Polar residues" evidence="2">
    <location>
        <begin position="502"/>
        <end position="515"/>
    </location>
</feature>
<evidence type="ECO:0000256" key="1">
    <source>
        <dbReference type="SAM" id="Coils"/>
    </source>
</evidence>
<feature type="region of interest" description="Disordered" evidence="2">
    <location>
        <begin position="261"/>
        <end position="330"/>
    </location>
</feature>
<dbReference type="STRING" id="717646.M2MQM4"/>
<evidence type="ECO:0000256" key="2">
    <source>
        <dbReference type="SAM" id="MobiDB-lite"/>
    </source>
</evidence>
<feature type="region of interest" description="Disordered" evidence="2">
    <location>
        <begin position="1132"/>
        <end position="1158"/>
    </location>
</feature>
<feature type="compositionally biased region" description="Polar residues" evidence="2">
    <location>
        <begin position="400"/>
        <end position="415"/>
    </location>
</feature>
<feature type="compositionally biased region" description="Low complexity" evidence="2">
    <location>
        <begin position="355"/>
        <end position="366"/>
    </location>
</feature>
<feature type="region of interest" description="Disordered" evidence="2">
    <location>
        <begin position="445"/>
        <end position="532"/>
    </location>
</feature>
<feature type="compositionally biased region" description="Polar residues" evidence="2">
    <location>
        <begin position="564"/>
        <end position="585"/>
    </location>
</feature>
<dbReference type="eggNOG" id="KOG4839">
    <property type="taxonomic scope" value="Eukaryota"/>
</dbReference>
<feature type="region of interest" description="Disordered" evidence="2">
    <location>
        <begin position="708"/>
        <end position="734"/>
    </location>
</feature>
<keyword evidence="1" id="KW-0175">Coiled coil</keyword>
<feature type="compositionally biased region" description="Polar residues" evidence="2">
    <location>
        <begin position="175"/>
        <end position="188"/>
    </location>
</feature>
<feature type="compositionally biased region" description="Low complexity" evidence="2">
    <location>
        <begin position="721"/>
        <end position="734"/>
    </location>
</feature>
<dbReference type="HOGENOM" id="CLU_275562_0_0_1"/>
<evidence type="ECO:0000313" key="4">
    <source>
        <dbReference type="Proteomes" id="UP000011761"/>
    </source>
</evidence>
<feature type="region of interest" description="Disordered" evidence="2">
    <location>
        <begin position="400"/>
        <end position="426"/>
    </location>
</feature>
<feature type="compositionally biased region" description="Acidic residues" evidence="2">
    <location>
        <begin position="1039"/>
        <end position="1049"/>
    </location>
</feature>
<dbReference type="Proteomes" id="UP000011761">
    <property type="component" value="Unassembled WGS sequence"/>
</dbReference>
<dbReference type="OrthoDB" id="1922977at2759"/>
<feature type="compositionally biased region" description="Polar residues" evidence="2">
    <location>
        <begin position="275"/>
        <end position="286"/>
    </location>
</feature>
<feature type="compositionally biased region" description="Low complexity" evidence="2">
    <location>
        <begin position="457"/>
        <end position="475"/>
    </location>
</feature>
<feature type="region of interest" description="Disordered" evidence="2">
    <location>
        <begin position="603"/>
        <end position="624"/>
    </location>
</feature>
<feature type="region of interest" description="Disordered" evidence="2">
    <location>
        <begin position="344"/>
        <end position="373"/>
    </location>
</feature>
<gene>
    <name evidence="3" type="ORF">BAUCODRAFT_210817</name>
</gene>
<feature type="region of interest" description="Disordered" evidence="2">
    <location>
        <begin position="932"/>
        <end position="951"/>
    </location>
</feature>
<dbReference type="OMA" id="QPAKESC"/>
<protein>
    <submittedName>
        <fullName evidence="3">Uncharacterized protein</fullName>
    </submittedName>
</protein>
<feature type="compositionally biased region" description="Pro residues" evidence="2">
    <location>
        <begin position="517"/>
        <end position="530"/>
    </location>
</feature>
<dbReference type="KEGG" id="bcom:BAUCODRAFT_210817"/>
<feature type="coiled-coil region" evidence="1">
    <location>
        <begin position="763"/>
        <end position="790"/>
    </location>
</feature>
<dbReference type="AlphaFoldDB" id="M2MQM4"/>
<dbReference type="RefSeq" id="XP_007678872.1">
    <property type="nucleotide sequence ID" value="XM_007680682.1"/>
</dbReference>
<accession>M2MQM4</accession>
<name>M2MQM4_BAUPA</name>
<sequence>MASNNMFVFGAGGGQQVPVIPGQHAPQNALPPVKSVQQALSQDTAQPIAMSGNLADALKGIPPEQLFQIISMVQSGALQLPSLPSNAQPGAPAQVTMPAPPLVQPSSNHGAPAARIQDVDMDREEGELEDGEEAGPVRERDFLRPPPTGPRIRSVSPSGGSTRQQPNGTRVVRQPPQSRPDQVRSNGVQPEGVANGIAHVSSNKITTNARGKVVDARARARAFVLQMHNAGYTFDQLANEIPNKNALRRMYKSLGLPLPAEGGDKKDLGPVSAVLQPTQPQKSTPHAPSAPHPIMQIHSQVTQPPSVLGEPRPAELPIKKAPAPKPTASSREEYLARLAAVKSKAKNVNPKSTLEATASESSGAAPAPAPAPTPILEVSHAAAKPTFTAQSAQIPIADASSTASTFPAQPLTPSVATAPTKPPPAAGKIQTELIKQRLAALKASQAAKAHAAKRSSDVAPSSSPAPMASATISMSQPPAQHAVTGGVGSGIADLASSKPAPATNQIQPPQVQSMQAPPLPLPTAAPPASPPASRLFSLPGLFVASPPVQQLARPAQPFSPLPPVTSTTAKTYADKTASSPTTLNLNRKRAVAADFDGDVMVDSAPSAPKRPAFGQSRSNSESERLVIEVSDNEDGDDDMEIDTEPASTTTIAPQIVMRTPEGPSLFGSFTIAPGRGTPSTLNEADRRKMINELNRQIAEKEAKRKAKIAAQASSTSVSGQTTPTTKRATPTTLPNAVNGLLVPAVEHSRTVPTAAAQILSPVAVARQQERAQLEQRLKQLQEEAARRNGVASVIQPSVIPAAALPETPAAPVVELKDVQQNAGIPNAGEGKESADEADIDDETADLYSEDDQKGADVDVRVDDGTIGSPAVTMSEPGNISNAAVTLSGQAQSLATTNGERPNADPPTAAVADLAKTVTSDDTDMALTDVEEQNEAVDEAADNDEVSDRSAGDGVFIIKDRLTHDTLGQAEDTSDASSTNTDDAMSESDEEEIKTSARIHPNGNAHQKDRMDHDAISESLEVDIDGTLPAASAKGNHQQEEDEADESEEFYEPTVPDHAVSDADGDATTRVSEAIAEGGSLYEPVATEQATMKDFSHDVTQSLMLPGISDVQAISPPVGTAGVMEVADDVAPELQQPRAEQTAVEDDQVREDSDWSDIY</sequence>
<proteinExistence type="predicted"/>
<feature type="region of interest" description="Disordered" evidence="2">
    <location>
        <begin position="1029"/>
        <end position="1049"/>
    </location>
</feature>